<sequence length="81" mass="8919">MHTTAHTTPATGRDYDVRDGLATTIMVSYDEHADSRPRILLHLGSDSENVDVDVDVSPTPAEARRIAIQKCRSRPEACRGD</sequence>
<dbReference type="GeneID" id="66601340"/>
<gene>
    <name evidence="1" type="ORF">LAUMK4_00617</name>
</gene>
<reference evidence="1 2" key="1">
    <citation type="submission" date="2018-09" db="EMBL/GenBank/DDBJ databases">
        <authorList>
            <person name="Tagini F."/>
        </authorList>
    </citation>
    <scope>NUCLEOTIDE SEQUENCE [LARGE SCALE GENOMIC DNA]</scope>
    <source>
        <strain evidence="1 2">MK4</strain>
    </source>
</reference>
<dbReference type="RefSeq" id="WP_075545201.1">
    <property type="nucleotide sequence ID" value="NZ_CADEAW010000055.1"/>
</dbReference>
<accession>A0ABY6RCW6</accession>
<name>A0ABY6RCW6_9MYCO</name>
<dbReference type="EMBL" id="UPHM01000013">
    <property type="protein sequence ID" value="VAZ88179.1"/>
    <property type="molecule type" value="Genomic_DNA"/>
</dbReference>
<dbReference type="Proteomes" id="UP000271464">
    <property type="component" value="Unassembled WGS sequence"/>
</dbReference>
<keyword evidence="2" id="KW-1185">Reference proteome</keyword>
<protein>
    <submittedName>
        <fullName evidence="1">Uncharacterized protein</fullName>
    </submittedName>
</protein>
<organism evidence="1 2">
    <name type="scientific">Mycobacterium persicum</name>
    <dbReference type="NCBI Taxonomy" id="1487726"/>
    <lineage>
        <taxon>Bacteria</taxon>
        <taxon>Bacillati</taxon>
        <taxon>Actinomycetota</taxon>
        <taxon>Actinomycetes</taxon>
        <taxon>Mycobacteriales</taxon>
        <taxon>Mycobacteriaceae</taxon>
        <taxon>Mycobacterium</taxon>
    </lineage>
</organism>
<evidence type="ECO:0000313" key="2">
    <source>
        <dbReference type="Proteomes" id="UP000271464"/>
    </source>
</evidence>
<evidence type="ECO:0000313" key="1">
    <source>
        <dbReference type="EMBL" id="VAZ88179.1"/>
    </source>
</evidence>
<comment type="caution">
    <text evidence="1">The sequence shown here is derived from an EMBL/GenBank/DDBJ whole genome shotgun (WGS) entry which is preliminary data.</text>
</comment>
<proteinExistence type="predicted"/>